<organism evidence="9 10">
    <name type="scientific">Parvibaculum sedimenti</name>
    <dbReference type="NCBI Taxonomy" id="2608632"/>
    <lineage>
        <taxon>Bacteria</taxon>
        <taxon>Pseudomonadati</taxon>
        <taxon>Pseudomonadota</taxon>
        <taxon>Alphaproteobacteria</taxon>
        <taxon>Hyphomicrobiales</taxon>
        <taxon>Parvibaculaceae</taxon>
        <taxon>Parvibaculum</taxon>
    </lineage>
</organism>
<feature type="transmembrane region" description="Helical" evidence="8">
    <location>
        <begin position="83"/>
        <end position="105"/>
    </location>
</feature>
<dbReference type="InterPro" id="IPR052017">
    <property type="entry name" value="TSUP"/>
</dbReference>
<keyword evidence="7 8" id="KW-0472">Membrane</keyword>
<reference evidence="9 10" key="1">
    <citation type="submission" date="2019-09" db="EMBL/GenBank/DDBJ databases">
        <title>Parvibaculum sedimenti sp. nov., isolated from sediment.</title>
        <authorList>
            <person name="Wang Y."/>
        </authorList>
    </citation>
    <scope>NUCLEOTIDE SEQUENCE [LARGE SCALE GENOMIC DNA]</scope>
    <source>
        <strain evidence="9 10">HXT-9</strain>
    </source>
</reference>
<keyword evidence="6 8" id="KW-1133">Transmembrane helix</keyword>
<feature type="transmembrane region" description="Helical" evidence="8">
    <location>
        <begin position="139"/>
        <end position="167"/>
    </location>
</feature>
<evidence type="ECO:0000313" key="9">
    <source>
        <dbReference type="EMBL" id="KAB7740837.1"/>
    </source>
</evidence>
<gene>
    <name evidence="9" type="ORF">F2P47_07265</name>
</gene>
<dbReference type="Proteomes" id="UP000468901">
    <property type="component" value="Unassembled WGS sequence"/>
</dbReference>
<evidence type="ECO:0000256" key="4">
    <source>
        <dbReference type="ARBA" id="ARBA00022475"/>
    </source>
</evidence>
<dbReference type="PANTHER" id="PTHR30269:SF37">
    <property type="entry name" value="MEMBRANE TRANSPORTER PROTEIN"/>
    <property type="match status" value="1"/>
</dbReference>
<keyword evidence="10" id="KW-1185">Reference proteome</keyword>
<evidence type="ECO:0000256" key="6">
    <source>
        <dbReference type="ARBA" id="ARBA00022989"/>
    </source>
</evidence>
<dbReference type="EMBL" id="WESC01000005">
    <property type="protein sequence ID" value="KAB7740837.1"/>
    <property type="molecule type" value="Genomic_DNA"/>
</dbReference>
<dbReference type="PANTHER" id="PTHR30269">
    <property type="entry name" value="TRANSMEMBRANE PROTEIN YFCA"/>
    <property type="match status" value="1"/>
</dbReference>
<proteinExistence type="inferred from homology"/>
<evidence type="ECO:0000313" key="10">
    <source>
        <dbReference type="Proteomes" id="UP000468901"/>
    </source>
</evidence>
<comment type="subcellular location">
    <subcellularLocation>
        <location evidence="1 8">Cell membrane</location>
        <topology evidence="1 8">Multi-pass membrane protein</topology>
    </subcellularLocation>
</comment>
<dbReference type="Pfam" id="PF01925">
    <property type="entry name" value="TauE"/>
    <property type="match status" value="1"/>
</dbReference>
<dbReference type="AlphaFoldDB" id="A0A6N6VIY5"/>
<dbReference type="InterPro" id="IPR002781">
    <property type="entry name" value="TM_pro_TauE-like"/>
</dbReference>
<keyword evidence="5 8" id="KW-0812">Transmembrane</keyword>
<keyword evidence="3" id="KW-0813">Transport</keyword>
<feature type="transmembrane region" description="Helical" evidence="8">
    <location>
        <begin position="39"/>
        <end position="63"/>
    </location>
</feature>
<accession>A0A6N6VIY5</accession>
<feature type="transmembrane region" description="Helical" evidence="8">
    <location>
        <begin position="205"/>
        <end position="222"/>
    </location>
</feature>
<evidence type="ECO:0000256" key="1">
    <source>
        <dbReference type="ARBA" id="ARBA00004651"/>
    </source>
</evidence>
<protein>
    <recommendedName>
        <fullName evidence="8">Probable membrane transporter protein</fullName>
    </recommendedName>
</protein>
<feature type="transmembrane region" description="Helical" evidence="8">
    <location>
        <begin position="234"/>
        <end position="254"/>
    </location>
</feature>
<evidence type="ECO:0000256" key="2">
    <source>
        <dbReference type="ARBA" id="ARBA00009142"/>
    </source>
</evidence>
<feature type="transmembrane region" description="Helical" evidence="8">
    <location>
        <begin position="179"/>
        <end position="199"/>
    </location>
</feature>
<evidence type="ECO:0000256" key="7">
    <source>
        <dbReference type="ARBA" id="ARBA00023136"/>
    </source>
</evidence>
<keyword evidence="4 8" id="KW-1003">Cell membrane</keyword>
<comment type="similarity">
    <text evidence="2 8">Belongs to the 4-toluene sulfonate uptake permease (TSUP) (TC 2.A.102) family.</text>
</comment>
<sequence>MSSLHELFAGVMLPAPDFAAAFAAVLFATTMKAFSGFGFGLAVVPLLSLVLPPAVAVPMSLMLDLIGSTQLVPMARKQADWHSLRLLVPAAFVAIPFGIYVLGAVSPHVLKVGISFILLSTVALMASGARLPLRLPVPAVLGVGGVAGLLSGGVAMPGPPVMIYFLARPTSAAINRSSLLMFFFFTDVGSITVGLISGLVSSHTILLSLLLSPALVIGNFLGHRLFGLAHEHHYRRITLALLALIAVVTMTQALTP</sequence>
<name>A0A6N6VIY5_9HYPH</name>
<feature type="transmembrane region" description="Helical" evidence="8">
    <location>
        <begin position="6"/>
        <end position="27"/>
    </location>
</feature>
<dbReference type="RefSeq" id="WP_152215679.1">
    <property type="nucleotide sequence ID" value="NZ_WESC01000005.1"/>
</dbReference>
<evidence type="ECO:0000256" key="3">
    <source>
        <dbReference type="ARBA" id="ARBA00022448"/>
    </source>
</evidence>
<evidence type="ECO:0000256" key="8">
    <source>
        <dbReference type="RuleBase" id="RU363041"/>
    </source>
</evidence>
<comment type="caution">
    <text evidence="9">The sequence shown here is derived from an EMBL/GenBank/DDBJ whole genome shotgun (WGS) entry which is preliminary data.</text>
</comment>
<dbReference type="GO" id="GO:0005886">
    <property type="term" value="C:plasma membrane"/>
    <property type="evidence" value="ECO:0007669"/>
    <property type="project" value="UniProtKB-SubCell"/>
</dbReference>
<evidence type="ECO:0000256" key="5">
    <source>
        <dbReference type="ARBA" id="ARBA00022692"/>
    </source>
</evidence>
<feature type="transmembrane region" description="Helical" evidence="8">
    <location>
        <begin position="112"/>
        <end position="133"/>
    </location>
</feature>